<evidence type="ECO:0000313" key="3">
    <source>
        <dbReference type="Proteomes" id="UP000806077"/>
    </source>
</evidence>
<feature type="coiled-coil region" evidence="1">
    <location>
        <begin position="58"/>
        <end position="85"/>
    </location>
</feature>
<keyword evidence="1" id="KW-0175">Coiled coil</keyword>
<dbReference type="RefSeq" id="WP_101955593.1">
    <property type="nucleotide sequence ID" value="NZ_JAJHTL010000001.1"/>
</dbReference>
<dbReference type="EMBL" id="WXXV01000002">
    <property type="protein sequence ID" value="MBE7694323.1"/>
    <property type="molecule type" value="Genomic_DNA"/>
</dbReference>
<comment type="caution">
    <text evidence="2">The sequence shown here is derived from an EMBL/GenBank/DDBJ whole genome shotgun (WGS) entry which is preliminary data.</text>
</comment>
<organism evidence="2 3">
    <name type="scientific">Tenacibaculum finnmarkense genomovar finnmarkense</name>
    <dbReference type="NCBI Taxonomy" id="1458503"/>
    <lineage>
        <taxon>Bacteria</taxon>
        <taxon>Pseudomonadati</taxon>
        <taxon>Bacteroidota</taxon>
        <taxon>Flavobacteriia</taxon>
        <taxon>Flavobacteriales</taxon>
        <taxon>Flavobacteriaceae</taxon>
        <taxon>Tenacibaculum</taxon>
        <taxon>Tenacibaculum finnmarkense</taxon>
    </lineage>
</organism>
<dbReference type="AlphaFoldDB" id="A0AAP1RED6"/>
<protein>
    <submittedName>
        <fullName evidence="2">Uncharacterized protein</fullName>
    </submittedName>
</protein>
<keyword evidence="3" id="KW-1185">Reference proteome</keyword>
<name>A0AAP1RED6_9FLAO</name>
<gene>
    <name evidence="2" type="ORF">F7645_02590</name>
</gene>
<dbReference type="Proteomes" id="UP000806077">
    <property type="component" value="Unassembled WGS sequence"/>
</dbReference>
<accession>A0AAP1RED6</accession>
<reference evidence="2 3" key="1">
    <citation type="journal article" date="2020" name="Int. J. Syst. Evol. Microbiol.">
        <title>Tenacibaculum piscium sp. nov., isolated from skin ulcers of sea-farmed fish, and description of Tenacibaculum finnmarkense sp. nov. with subdivision into genomovars finnmarkense and ulcerans.</title>
        <authorList>
            <person name="Olsen A.B."/>
            <person name="Spilsberg B."/>
            <person name="Nilsen H.K."/>
            <person name="Lagesen K."/>
            <person name="Gulla S."/>
            <person name="Avendano-Herrera R."/>
            <person name="Irgang R."/>
            <person name="Duchaud E."/>
            <person name="Colquhoun D.J."/>
        </authorList>
    </citation>
    <scope>NUCLEOTIDE SEQUENCE [LARGE SCALE GENOMIC DNA]</scope>
    <source>
        <strain evidence="2 3">TNO037</strain>
    </source>
</reference>
<proteinExistence type="predicted"/>
<sequence length="187" mass="22183">MKINNIFAIIKDSLISVKYINNDTDEFERIFDDWTDVEFLSDFFEEHILDLQSGFFGEINIEQAIERTIQEAEELEQTILEISERGKTNDYETLQTLFKPLNNKDYKLINHLKTKVYGSERKSWLRIYAIRIAKNTFVISGGAIKLTPTMNEREHLKKELQKLEIVKEYLIENGLFDQDDFEYLEIK</sequence>
<evidence type="ECO:0000313" key="2">
    <source>
        <dbReference type="EMBL" id="MBE7694323.1"/>
    </source>
</evidence>
<evidence type="ECO:0000256" key="1">
    <source>
        <dbReference type="SAM" id="Coils"/>
    </source>
</evidence>